<evidence type="ECO:0000313" key="2">
    <source>
        <dbReference type="Proteomes" id="UP001054902"/>
    </source>
</evidence>
<dbReference type="Proteomes" id="UP001054902">
    <property type="component" value="Unassembled WGS sequence"/>
</dbReference>
<reference evidence="1 2" key="1">
    <citation type="journal article" date="2021" name="Sci. Rep.">
        <title>The genome of the diatom Chaetoceros tenuissimus carries an ancient integrated fragment of an extant virus.</title>
        <authorList>
            <person name="Hongo Y."/>
            <person name="Kimura K."/>
            <person name="Takaki Y."/>
            <person name="Yoshida Y."/>
            <person name="Baba S."/>
            <person name="Kobayashi G."/>
            <person name="Nagasaki K."/>
            <person name="Hano T."/>
            <person name="Tomaru Y."/>
        </authorList>
    </citation>
    <scope>NUCLEOTIDE SEQUENCE [LARGE SCALE GENOMIC DNA]</scope>
    <source>
        <strain evidence="1 2">NIES-3715</strain>
    </source>
</reference>
<keyword evidence="2" id="KW-1185">Reference proteome</keyword>
<evidence type="ECO:0000313" key="1">
    <source>
        <dbReference type="EMBL" id="GFH53037.1"/>
    </source>
</evidence>
<comment type="caution">
    <text evidence="1">The sequence shown here is derived from an EMBL/GenBank/DDBJ whole genome shotgun (WGS) entry which is preliminary data.</text>
</comment>
<accession>A0AAD3CVK4</accession>
<organism evidence="1 2">
    <name type="scientific">Chaetoceros tenuissimus</name>
    <dbReference type="NCBI Taxonomy" id="426638"/>
    <lineage>
        <taxon>Eukaryota</taxon>
        <taxon>Sar</taxon>
        <taxon>Stramenopiles</taxon>
        <taxon>Ochrophyta</taxon>
        <taxon>Bacillariophyta</taxon>
        <taxon>Coscinodiscophyceae</taxon>
        <taxon>Chaetocerotophycidae</taxon>
        <taxon>Chaetocerotales</taxon>
        <taxon>Chaetocerotaceae</taxon>
        <taxon>Chaetoceros</taxon>
    </lineage>
</organism>
<gene>
    <name evidence="1" type="ORF">CTEN210_09513</name>
</gene>
<protein>
    <submittedName>
        <fullName evidence="1">Uncharacterized protein</fullName>
    </submittedName>
</protein>
<name>A0AAD3CVK4_9STRA</name>
<sequence length="378" mass="44448">MSTVGISYIIDRANIPYFIFVPLPGVQIHQFRTNWVIRLLKMDFFHMKSIKKRSKGTYCSHPSQFYNPLQKLFNIYLSEMLRAGFIFSILFVAFLSLEYSYCRCLFIQELPLKEDNTSRELREKNLLLSSVQNRRFHYSKGAVLSFVRRRKPHILYSPKETPYFAIPLNDEFAYRHIFKNGGTTVQNQVGTNKHIDSGCIGKRKLVATVRDPIEHFLSGWAECGERLKERWLPKRDDLSLDERIGSWLDYIQFCPTCHCVAHSLPQANFLLHYDNESHAFNFDPRVDIVGHLHELPDLLNFVGLRYDYSIPPAKVFKDDENKSRMFPRDNNLLSKTTIKRLCSFLVLDYYMFDFEPPQSCKAEIRKDMSAMMKEKSIY</sequence>
<dbReference type="EMBL" id="BLLK01000046">
    <property type="protein sequence ID" value="GFH53037.1"/>
    <property type="molecule type" value="Genomic_DNA"/>
</dbReference>
<proteinExistence type="predicted"/>
<dbReference type="AlphaFoldDB" id="A0AAD3CVK4"/>